<dbReference type="Proteomes" id="UP000046680">
    <property type="component" value="Unassembled WGS sequence"/>
</dbReference>
<evidence type="ECO:0000313" key="1">
    <source>
        <dbReference type="EMBL" id="CFR78758.1"/>
    </source>
</evidence>
<gene>
    <name evidence="1" type="ORF">ERS007657_01691</name>
</gene>
<accession>A0A654TZW2</accession>
<organism evidence="1 2">
    <name type="scientific">Mycobacterium tuberculosis</name>
    <dbReference type="NCBI Taxonomy" id="1773"/>
    <lineage>
        <taxon>Bacteria</taxon>
        <taxon>Bacillati</taxon>
        <taxon>Actinomycetota</taxon>
        <taxon>Actinomycetes</taxon>
        <taxon>Mycobacteriales</taxon>
        <taxon>Mycobacteriaceae</taxon>
        <taxon>Mycobacterium</taxon>
        <taxon>Mycobacterium tuberculosis complex</taxon>
    </lineage>
</organism>
<proteinExistence type="predicted"/>
<dbReference type="AlphaFoldDB" id="A0A654TZW2"/>
<reference evidence="1 2" key="1">
    <citation type="submission" date="2015-03" db="EMBL/GenBank/DDBJ databases">
        <authorList>
            <consortium name="Pathogen Informatics"/>
        </authorList>
    </citation>
    <scope>NUCLEOTIDE SEQUENCE [LARGE SCALE GENOMIC DNA]</scope>
    <source>
        <strain evidence="1 2">C09601061</strain>
    </source>
</reference>
<sequence>MLRCDNGVSGTQMPGTVVSLYPLGGCKRGSEYAISLGSVEAVLATFRPNGK</sequence>
<dbReference type="EMBL" id="CGCX01000555">
    <property type="protein sequence ID" value="CFR78758.1"/>
    <property type="molecule type" value="Genomic_DNA"/>
</dbReference>
<evidence type="ECO:0000313" key="2">
    <source>
        <dbReference type="Proteomes" id="UP000046680"/>
    </source>
</evidence>
<name>A0A654TZW2_MYCTX</name>
<protein>
    <submittedName>
        <fullName evidence="1">Uncharacterized protein</fullName>
    </submittedName>
</protein>